<dbReference type="Proteomes" id="UP000824208">
    <property type="component" value="Unassembled WGS sequence"/>
</dbReference>
<comment type="caution">
    <text evidence="1">The sequence shown here is derived from an EMBL/GenBank/DDBJ whole genome shotgun (WGS) entry which is preliminary data.</text>
</comment>
<reference evidence="1" key="2">
    <citation type="submission" date="2021-04" db="EMBL/GenBank/DDBJ databases">
        <authorList>
            <person name="Gilroy R."/>
        </authorList>
    </citation>
    <scope>NUCLEOTIDE SEQUENCE</scope>
    <source>
        <strain evidence="1">CHK189-11263</strain>
    </source>
</reference>
<proteinExistence type="predicted"/>
<dbReference type="EMBL" id="DWYC01000053">
    <property type="protein sequence ID" value="HJB57009.1"/>
    <property type="molecule type" value="Genomic_DNA"/>
</dbReference>
<name>A0A9D2MBP4_9FIRM</name>
<gene>
    <name evidence="1" type="ORF">H9714_05615</name>
</gene>
<evidence type="ECO:0000313" key="1">
    <source>
        <dbReference type="EMBL" id="HJB57009.1"/>
    </source>
</evidence>
<accession>A0A9D2MBP4</accession>
<protein>
    <submittedName>
        <fullName evidence="1">Uncharacterized protein</fullName>
    </submittedName>
</protein>
<organism evidence="1 2">
    <name type="scientific">Candidatus Flavonifractor intestinipullorum</name>
    <dbReference type="NCBI Taxonomy" id="2838587"/>
    <lineage>
        <taxon>Bacteria</taxon>
        <taxon>Bacillati</taxon>
        <taxon>Bacillota</taxon>
        <taxon>Clostridia</taxon>
        <taxon>Eubacteriales</taxon>
        <taxon>Oscillospiraceae</taxon>
        <taxon>Flavonifractor</taxon>
    </lineage>
</organism>
<sequence length="534" mass="61609">MDTPEVSKRKVKIYVWKYDDGARGYAVRAKSEERSWLERQDYTSKRMIKQCLKKQEAADKEVREKKVEISGGLSSLIFRKQKELKDETDMLAGMQALLNSCGTTPDAQRDMLCLVASVLAGYCARKATKYYPHFLSPRQRRAPIITVKQAPYADLVLKRIMRSLALDSTQPNTLLIWDAPSFQYKYSPILPAKLWDENITDHAWMKLDGSKHRMLPQYRDTALMLYGWILRGKNCRRFQSINRWVSLVLYDFSPSKAIATPIELKGAALSFSSCDWDEDAVRSAVYRYAHYVYSNMTQHPQKWEEMLRKQFSRYDALIDSYNQNASVKRTAWERYWISMQLLALHLFLKACKKQDGLNPSKIGEVENQWFQILLPSCTLTDDTDFTEKENLLSSEQIQTMFENAICKILEENVPDKFYFDGQESRSGLLGDIRKAPTKQEDESDFALRITVKQLERLLDPYSDGKGGKWLYRQAESMVLPYMSPQKKIRIKATGKNESHAVALSLEKMKFLPESLLSQISALAGNTRTASESAR</sequence>
<dbReference type="AlphaFoldDB" id="A0A9D2MBP4"/>
<evidence type="ECO:0000313" key="2">
    <source>
        <dbReference type="Proteomes" id="UP000824208"/>
    </source>
</evidence>
<reference evidence="1" key="1">
    <citation type="journal article" date="2021" name="PeerJ">
        <title>Extensive microbial diversity within the chicken gut microbiome revealed by metagenomics and culture.</title>
        <authorList>
            <person name="Gilroy R."/>
            <person name="Ravi A."/>
            <person name="Getino M."/>
            <person name="Pursley I."/>
            <person name="Horton D.L."/>
            <person name="Alikhan N.F."/>
            <person name="Baker D."/>
            <person name="Gharbi K."/>
            <person name="Hall N."/>
            <person name="Watson M."/>
            <person name="Adriaenssens E.M."/>
            <person name="Foster-Nyarko E."/>
            <person name="Jarju S."/>
            <person name="Secka A."/>
            <person name="Antonio M."/>
            <person name="Oren A."/>
            <person name="Chaudhuri R.R."/>
            <person name="La Ragione R."/>
            <person name="Hildebrand F."/>
            <person name="Pallen M.J."/>
        </authorList>
    </citation>
    <scope>NUCLEOTIDE SEQUENCE</scope>
    <source>
        <strain evidence="1">CHK189-11263</strain>
    </source>
</reference>